<evidence type="ECO:0000256" key="7">
    <source>
        <dbReference type="ARBA" id="ARBA00038032"/>
    </source>
</evidence>
<keyword evidence="2" id="KW-0813">Transport</keyword>
<keyword evidence="4 8" id="KW-0812">Transmembrane</keyword>
<name>Q2RNZ8_RHORT</name>
<feature type="transmembrane region" description="Helical" evidence="9">
    <location>
        <begin position="84"/>
        <end position="103"/>
    </location>
</feature>
<dbReference type="STRING" id="269796.Rru_A3353"/>
<dbReference type="Pfam" id="PF00893">
    <property type="entry name" value="Multi_Drug_Res"/>
    <property type="match status" value="1"/>
</dbReference>
<comment type="similarity">
    <text evidence="7 8">Belongs to the drug/metabolite transporter (DMT) superfamily. Small multidrug resistance (SMR) (TC 2.A.7.1) family.</text>
</comment>
<evidence type="ECO:0000256" key="8">
    <source>
        <dbReference type="RuleBase" id="RU003942"/>
    </source>
</evidence>
<accession>Q2RNZ8</accession>
<dbReference type="eggNOG" id="COG2076">
    <property type="taxonomic scope" value="Bacteria"/>
</dbReference>
<dbReference type="HOGENOM" id="CLU_133067_0_1_5"/>
<evidence type="ECO:0000256" key="9">
    <source>
        <dbReference type="SAM" id="Phobius"/>
    </source>
</evidence>
<organism evidence="10 11">
    <name type="scientific">Rhodospirillum rubrum (strain ATCC 11170 / ATH 1.1.1 / DSM 467 / LMG 4362 / NCIMB 8255 / S1)</name>
    <dbReference type="NCBI Taxonomy" id="269796"/>
    <lineage>
        <taxon>Bacteria</taxon>
        <taxon>Pseudomonadati</taxon>
        <taxon>Pseudomonadota</taxon>
        <taxon>Alphaproteobacteria</taxon>
        <taxon>Rhodospirillales</taxon>
        <taxon>Rhodospirillaceae</taxon>
        <taxon>Rhodospirillum</taxon>
    </lineage>
</organism>
<evidence type="ECO:0000313" key="11">
    <source>
        <dbReference type="Proteomes" id="UP000001929"/>
    </source>
</evidence>
<proteinExistence type="inferred from homology"/>
<protein>
    <submittedName>
        <fullName evidence="10">Small multidrug resistance protein</fullName>
    </submittedName>
</protein>
<dbReference type="GO" id="GO:1990961">
    <property type="term" value="P:xenobiotic detoxification by transmembrane export across the plasma membrane"/>
    <property type="evidence" value="ECO:0007669"/>
    <property type="project" value="UniProtKB-ARBA"/>
</dbReference>
<dbReference type="DNASU" id="3836805"/>
<evidence type="ECO:0000256" key="1">
    <source>
        <dbReference type="ARBA" id="ARBA00004651"/>
    </source>
</evidence>
<keyword evidence="3" id="KW-1003">Cell membrane</keyword>
<dbReference type="InterPro" id="IPR000390">
    <property type="entry name" value="Small_drug/metabolite_transptr"/>
</dbReference>
<keyword evidence="11" id="KW-1185">Reference proteome</keyword>
<dbReference type="PATRIC" id="fig|269796.9.peg.3467"/>
<dbReference type="Proteomes" id="UP000001929">
    <property type="component" value="Chromosome"/>
</dbReference>
<dbReference type="InterPro" id="IPR037185">
    <property type="entry name" value="EmrE-like"/>
</dbReference>
<dbReference type="KEGG" id="rru:Rru_A3353"/>
<dbReference type="Gene3D" id="1.10.3730.20">
    <property type="match status" value="1"/>
</dbReference>
<dbReference type="GO" id="GO:0005886">
    <property type="term" value="C:plasma membrane"/>
    <property type="evidence" value="ECO:0007669"/>
    <property type="project" value="UniProtKB-SubCell"/>
</dbReference>
<feature type="transmembrane region" description="Helical" evidence="9">
    <location>
        <begin position="29"/>
        <end position="50"/>
    </location>
</feature>
<gene>
    <name evidence="10" type="ordered locus">Rru_A3353</name>
</gene>
<dbReference type="FunFam" id="1.10.3730.20:FF:000001">
    <property type="entry name" value="Quaternary ammonium compound resistance transporter SugE"/>
    <property type="match status" value="1"/>
</dbReference>
<keyword evidence="5 9" id="KW-1133">Transmembrane helix</keyword>
<feature type="transmembrane region" description="Helical" evidence="9">
    <location>
        <begin position="57"/>
        <end position="78"/>
    </location>
</feature>
<dbReference type="GO" id="GO:0022857">
    <property type="term" value="F:transmembrane transporter activity"/>
    <property type="evidence" value="ECO:0007669"/>
    <property type="project" value="InterPro"/>
</dbReference>
<evidence type="ECO:0000256" key="5">
    <source>
        <dbReference type="ARBA" id="ARBA00022989"/>
    </source>
</evidence>
<dbReference type="PhylomeDB" id="Q2RNZ8"/>
<dbReference type="EMBL" id="CP000230">
    <property type="protein sequence ID" value="ABC24147.1"/>
    <property type="molecule type" value="Genomic_DNA"/>
</dbReference>
<keyword evidence="6 9" id="KW-0472">Membrane</keyword>
<reference evidence="10 11" key="1">
    <citation type="journal article" date="2011" name="Stand. Genomic Sci.">
        <title>Complete genome sequence of Rhodospirillum rubrum type strain (S1).</title>
        <authorList>
            <person name="Munk A.C."/>
            <person name="Copeland A."/>
            <person name="Lucas S."/>
            <person name="Lapidus A."/>
            <person name="Del Rio T.G."/>
            <person name="Barry K."/>
            <person name="Detter J.C."/>
            <person name="Hammon N."/>
            <person name="Israni S."/>
            <person name="Pitluck S."/>
            <person name="Brettin T."/>
            <person name="Bruce D."/>
            <person name="Han C."/>
            <person name="Tapia R."/>
            <person name="Gilna P."/>
            <person name="Schmutz J."/>
            <person name="Larimer F."/>
            <person name="Land M."/>
            <person name="Kyrpides N.C."/>
            <person name="Mavromatis K."/>
            <person name="Richardson P."/>
            <person name="Rohde M."/>
            <person name="Goker M."/>
            <person name="Klenk H.P."/>
            <person name="Zhang Y."/>
            <person name="Roberts G.P."/>
            <person name="Reslewic S."/>
            <person name="Schwartz D.C."/>
        </authorList>
    </citation>
    <scope>NUCLEOTIDE SEQUENCE [LARGE SCALE GENOMIC DNA]</scope>
    <source>
        <strain evidence="11">ATCC 11170 / ATH 1.1.1 / DSM 467 / LMG 4362 / NCIMB 8255 / S1</strain>
    </source>
</reference>
<evidence type="ECO:0000313" key="10">
    <source>
        <dbReference type="EMBL" id="ABC24147.1"/>
    </source>
</evidence>
<dbReference type="AlphaFoldDB" id="Q2RNZ8"/>
<dbReference type="RefSeq" id="WP_011391100.1">
    <property type="nucleotide sequence ID" value="NC_007643.1"/>
</dbReference>
<dbReference type="EnsemblBacteria" id="ABC24147">
    <property type="protein sequence ID" value="ABC24147"/>
    <property type="gene ID" value="Rru_A3353"/>
</dbReference>
<dbReference type="PANTHER" id="PTHR30561">
    <property type="entry name" value="SMR FAMILY PROTON-DEPENDENT DRUG EFFLUX TRANSPORTER SUGE"/>
    <property type="match status" value="1"/>
</dbReference>
<sequence length="106" mass="11229">MTWLTLTGAILFELAGTTAMKLSEGFTRLLPSVALVVCYAISFTLLTLTLKKMDVSIAYAIWSGAGTVLITVIGILVFKEPATLLKVLCIALIVAGVVGLNLLSKQ</sequence>
<dbReference type="InterPro" id="IPR045324">
    <property type="entry name" value="Small_multidrug_res"/>
</dbReference>
<evidence type="ECO:0000256" key="3">
    <source>
        <dbReference type="ARBA" id="ARBA00022475"/>
    </source>
</evidence>
<comment type="subcellular location">
    <subcellularLocation>
        <location evidence="1 8">Cell membrane</location>
        <topology evidence="1 8">Multi-pass membrane protein</topology>
    </subcellularLocation>
</comment>
<evidence type="ECO:0000256" key="6">
    <source>
        <dbReference type="ARBA" id="ARBA00023136"/>
    </source>
</evidence>
<dbReference type="PANTHER" id="PTHR30561:SF1">
    <property type="entry name" value="MULTIDRUG TRANSPORTER EMRE"/>
    <property type="match status" value="1"/>
</dbReference>
<evidence type="ECO:0000256" key="4">
    <source>
        <dbReference type="ARBA" id="ARBA00022692"/>
    </source>
</evidence>
<evidence type="ECO:0000256" key="2">
    <source>
        <dbReference type="ARBA" id="ARBA00022448"/>
    </source>
</evidence>
<dbReference type="SUPFAM" id="SSF103481">
    <property type="entry name" value="Multidrug resistance efflux transporter EmrE"/>
    <property type="match status" value="1"/>
</dbReference>